<keyword evidence="2" id="KW-1185">Reference proteome</keyword>
<dbReference type="Proteomes" id="UP000010798">
    <property type="component" value="Chromosome"/>
</dbReference>
<protein>
    <submittedName>
        <fullName evidence="1">Uncharacterized protein</fullName>
    </submittedName>
</protein>
<dbReference type="HOGENOM" id="CLU_2332129_0_0_0"/>
<dbReference type="KEGG" id="saci:Sinac_4669"/>
<name>L0DJK8_SINAD</name>
<sequence length="98" mass="10722">MLQDRGEQRILLEAVAPTAVADQLGLQARQVEPDRSAEMDVEVLERDPGEVVQWEAFENLRRRRTIAGVTDAVQVGVDVNDADVGGGRIHASDALLMD</sequence>
<gene>
    <name evidence="1" type="ordered locus">Sinac_4669</name>
</gene>
<evidence type="ECO:0000313" key="2">
    <source>
        <dbReference type="Proteomes" id="UP000010798"/>
    </source>
</evidence>
<evidence type="ECO:0000313" key="1">
    <source>
        <dbReference type="EMBL" id="AGA28846.1"/>
    </source>
</evidence>
<accession>L0DJK8</accession>
<reference evidence="1 2" key="1">
    <citation type="submission" date="2012-02" db="EMBL/GenBank/DDBJ databases">
        <title>Complete sequence of chromosome of Singulisphaera acidiphila DSM 18658.</title>
        <authorList>
            <consortium name="US DOE Joint Genome Institute (JGI-PGF)"/>
            <person name="Lucas S."/>
            <person name="Copeland A."/>
            <person name="Lapidus A."/>
            <person name="Glavina del Rio T."/>
            <person name="Dalin E."/>
            <person name="Tice H."/>
            <person name="Bruce D."/>
            <person name="Goodwin L."/>
            <person name="Pitluck S."/>
            <person name="Peters L."/>
            <person name="Ovchinnikova G."/>
            <person name="Chertkov O."/>
            <person name="Kyrpides N."/>
            <person name="Mavromatis K."/>
            <person name="Ivanova N."/>
            <person name="Brettin T."/>
            <person name="Detter J.C."/>
            <person name="Han C."/>
            <person name="Larimer F."/>
            <person name="Land M."/>
            <person name="Hauser L."/>
            <person name="Markowitz V."/>
            <person name="Cheng J.-F."/>
            <person name="Hugenholtz P."/>
            <person name="Woyke T."/>
            <person name="Wu D."/>
            <person name="Tindall B."/>
            <person name="Pomrenke H."/>
            <person name="Brambilla E."/>
            <person name="Klenk H.-P."/>
            <person name="Eisen J.A."/>
        </authorList>
    </citation>
    <scope>NUCLEOTIDE SEQUENCE [LARGE SCALE GENOMIC DNA]</scope>
    <source>
        <strain evidence="2">ATCC BAA-1392 / DSM 18658 / VKM B-2454 / MOB10</strain>
    </source>
</reference>
<dbReference type="AlphaFoldDB" id="L0DJK8"/>
<dbReference type="EMBL" id="CP003364">
    <property type="protein sequence ID" value="AGA28846.1"/>
    <property type="molecule type" value="Genomic_DNA"/>
</dbReference>
<organism evidence="1 2">
    <name type="scientific">Singulisphaera acidiphila (strain ATCC BAA-1392 / DSM 18658 / VKM B-2454 / MOB10)</name>
    <dbReference type="NCBI Taxonomy" id="886293"/>
    <lineage>
        <taxon>Bacteria</taxon>
        <taxon>Pseudomonadati</taxon>
        <taxon>Planctomycetota</taxon>
        <taxon>Planctomycetia</taxon>
        <taxon>Isosphaerales</taxon>
        <taxon>Isosphaeraceae</taxon>
        <taxon>Singulisphaera</taxon>
    </lineage>
</organism>
<proteinExistence type="predicted"/>